<evidence type="ECO:0000256" key="2">
    <source>
        <dbReference type="ARBA" id="ARBA00004370"/>
    </source>
</evidence>
<gene>
    <name evidence="11" type="primary">pyrD</name>
    <name evidence="13" type="ORF">SAMN04488071_0327</name>
</gene>
<evidence type="ECO:0000259" key="12">
    <source>
        <dbReference type="Pfam" id="PF01180"/>
    </source>
</evidence>
<dbReference type="Gene3D" id="3.20.20.70">
    <property type="entry name" value="Aldolase class I"/>
    <property type="match status" value="1"/>
</dbReference>
<dbReference type="STRING" id="637679.GCA_001550055_00563"/>
<feature type="binding site" evidence="11">
    <location>
        <position position="176"/>
    </location>
    <ligand>
        <name>substrate</name>
    </ligand>
</feature>
<protein>
    <recommendedName>
        <fullName evidence="11">Dihydroorotate dehydrogenase (quinone)</fullName>
        <ecNumber evidence="11">1.3.5.2</ecNumber>
    </recommendedName>
    <alternativeName>
        <fullName evidence="11">DHOdehase</fullName>
        <shortName evidence="11">DHOD</shortName>
        <shortName evidence="11">DHODase</shortName>
    </alternativeName>
    <alternativeName>
        <fullName evidence="11">Dihydroorotate oxidase</fullName>
    </alternativeName>
</protein>
<dbReference type="SUPFAM" id="SSF51395">
    <property type="entry name" value="FMN-linked oxidoreductases"/>
    <property type="match status" value="1"/>
</dbReference>
<evidence type="ECO:0000313" key="13">
    <source>
        <dbReference type="EMBL" id="SDD31595.1"/>
    </source>
</evidence>
<comment type="catalytic activity">
    <reaction evidence="10 11">
        <text>(S)-dihydroorotate + a quinone = orotate + a quinol</text>
        <dbReference type="Rhea" id="RHEA:30187"/>
        <dbReference type="ChEBI" id="CHEBI:24646"/>
        <dbReference type="ChEBI" id="CHEBI:30839"/>
        <dbReference type="ChEBI" id="CHEBI:30864"/>
        <dbReference type="ChEBI" id="CHEBI:132124"/>
        <dbReference type="EC" id="1.3.5.2"/>
    </reaction>
</comment>
<feature type="binding site" evidence="11">
    <location>
        <position position="171"/>
    </location>
    <ligand>
        <name>substrate</name>
    </ligand>
</feature>
<dbReference type="InterPro" id="IPR005719">
    <property type="entry name" value="Dihydroorotate_DH_2"/>
</dbReference>
<evidence type="ECO:0000256" key="11">
    <source>
        <dbReference type="HAMAP-Rule" id="MF_00225"/>
    </source>
</evidence>
<dbReference type="PANTHER" id="PTHR48109:SF4">
    <property type="entry name" value="DIHYDROOROTATE DEHYDROGENASE (QUINONE), MITOCHONDRIAL"/>
    <property type="match status" value="1"/>
</dbReference>
<feature type="binding site" evidence="11">
    <location>
        <position position="244"/>
    </location>
    <ligand>
        <name>FMN</name>
        <dbReference type="ChEBI" id="CHEBI:58210"/>
    </ligand>
</feature>
<dbReference type="GO" id="GO:0006207">
    <property type="term" value="P:'de novo' pyrimidine nucleobase biosynthetic process"/>
    <property type="evidence" value="ECO:0007669"/>
    <property type="project" value="UniProtKB-UniRule"/>
</dbReference>
<keyword evidence="5 11" id="KW-0285">Flavoprotein</keyword>
<feature type="binding site" evidence="11">
    <location>
        <position position="296"/>
    </location>
    <ligand>
        <name>FMN</name>
        <dbReference type="ChEBI" id="CHEBI:58210"/>
    </ligand>
</feature>
<evidence type="ECO:0000256" key="6">
    <source>
        <dbReference type="ARBA" id="ARBA00022643"/>
    </source>
</evidence>
<feature type="binding site" evidence="11">
    <location>
        <position position="86"/>
    </location>
    <ligand>
        <name>FMN</name>
        <dbReference type="ChEBI" id="CHEBI:58210"/>
    </ligand>
</feature>
<comment type="cofactor">
    <cofactor evidence="11">
        <name>FMN</name>
        <dbReference type="ChEBI" id="CHEBI:58210"/>
    </cofactor>
    <text evidence="11">Binds 1 FMN per subunit.</text>
</comment>
<dbReference type="PANTHER" id="PTHR48109">
    <property type="entry name" value="DIHYDROOROTATE DEHYDROGENASE (QUINONE), MITOCHONDRIAL-RELATED"/>
    <property type="match status" value="1"/>
</dbReference>
<evidence type="ECO:0000256" key="1">
    <source>
        <dbReference type="ARBA" id="ARBA00003125"/>
    </source>
</evidence>
<dbReference type="Proteomes" id="UP000183685">
    <property type="component" value="Unassembled WGS sequence"/>
</dbReference>
<keyword evidence="6 11" id="KW-0288">FMN</keyword>
<comment type="subunit">
    <text evidence="11">Monomer.</text>
</comment>
<evidence type="ECO:0000256" key="3">
    <source>
        <dbReference type="ARBA" id="ARBA00005161"/>
    </source>
</evidence>
<feature type="binding site" evidence="11">
    <location>
        <position position="66"/>
    </location>
    <ligand>
        <name>substrate</name>
    </ligand>
</feature>
<dbReference type="InterPro" id="IPR001295">
    <property type="entry name" value="Dihydroorotate_DH_CS"/>
</dbReference>
<evidence type="ECO:0000256" key="5">
    <source>
        <dbReference type="ARBA" id="ARBA00022630"/>
    </source>
</evidence>
<dbReference type="GO" id="GO:0005737">
    <property type="term" value="C:cytoplasm"/>
    <property type="evidence" value="ECO:0007669"/>
    <property type="project" value="InterPro"/>
</dbReference>
<dbReference type="NCBIfam" id="TIGR01036">
    <property type="entry name" value="pyrD_sub2"/>
    <property type="match status" value="1"/>
</dbReference>
<dbReference type="HAMAP" id="MF_00225">
    <property type="entry name" value="DHO_dh_type2"/>
    <property type="match status" value="1"/>
</dbReference>
<sequence length="356" mass="37964">MINLFPLARPFVHALDPENAHNLTIAALKHGVTGCFGTGIDDPVLASEAFGLRFLNPVGLAAGFDKNADAVMGAQKMGFGFTEAGTVTPRPQSGNDKPRLFRLSEDRAVINRFGFNNEGLDYFENQMRALPEQRQPVGANVGANKDTEDRTADYVTGIRRLYGLSDYFTVNISSPNTPGLRALQSKAALEDLIGRVLEARTEKMAEGHRYIPMLVKIAPDLLEADITDIADLAQKTDIDGLIVSNTTITRPDTLKSAHKGETGGLSGAPLMSLSTETLGAMYQATGGKVPLVGVGGIASGQDAYAKIKAGAALVQLYSMLVYEGPALVHRVKRELAALLKADGFNSVGEAVGVNHR</sequence>
<feature type="domain" description="Dihydroorotate dehydrogenase catalytic" evidence="12">
    <location>
        <begin position="45"/>
        <end position="339"/>
    </location>
</feature>
<comment type="function">
    <text evidence="1 11">Catalyzes the conversion of dihydroorotate to orotate with quinone as electron acceptor.</text>
</comment>
<dbReference type="EC" id="1.3.5.2" evidence="11"/>
<reference evidence="13 14" key="1">
    <citation type="submission" date="2016-10" db="EMBL/GenBank/DDBJ databases">
        <authorList>
            <person name="de Groot N.N."/>
        </authorList>
    </citation>
    <scope>NUCLEOTIDE SEQUENCE [LARGE SCALE GENOMIC DNA]</scope>
    <source>
        <strain evidence="13 14">CGMCC 1.9109</strain>
    </source>
</reference>
<comment type="pathway">
    <text evidence="3 11">Pyrimidine metabolism; UMP biosynthesis via de novo pathway; orotate from (S)-dihydroorotate (quinone route): step 1/1.</text>
</comment>
<keyword evidence="8 11" id="KW-0560">Oxidoreductase</keyword>
<dbReference type="InterPro" id="IPR013785">
    <property type="entry name" value="Aldolase_TIM"/>
</dbReference>
<evidence type="ECO:0000256" key="10">
    <source>
        <dbReference type="ARBA" id="ARBA00048639"/>
    </source>
</evidence>
<dbReference type="PROSITE" id="PS00911">
    <property type="entry name" value="DHODEHASE_1"/>
    <property type="match status" value="1"/>
</dbReference>
<feature type="active site" description="Nucleophile" evidence="11">
    <location>
        <position position="174"/>
    </location>
</feature>
<dbReference type="GO" id="GO:0005886">
    <property type="term" value="C:plasma membrane"/>
    <property type="evidence" value="ECO:0007669"/>
    <property type="project" value="UniProtKB-SubCell"/>
</dbReference>
<evidence type="ECO:0000256" key="9">
    <source>
        <dbReference type="ARBA" id="ARBA00023136"/>
    </source>
</evidence>
<dbReference type="EMBL" id="FNAK01000001">
    <property type="protein sequence ID" value="SDD31595.1"/>
    <property type="molecule type" value="Genomic_DNA"/>
</dbReference>
<dbReference type="GO" id="GO:0044205">
    <property type="term" value="P:'de novo' UMP biosynthetic process"/>
    <property type="evidence" value="ECO:0007669"/>
    <property type="project" value="UniProtKB-UniRule"/>
</dbReference>
<feature type="binding site" evidence="11">
    <location>
        <begin position="62"/>
        <end position="66"/>
    </location>
    <ligand>
        <name>FMN</name>
        <dbReference type="ChEBI" id="CHEBI:58210"/>
    </ligand>
</feature>
<feature type="binding site" evidence="11">
    <location>
        <position position="216"/>
    </location>
    <ligand>
        <name>FMN</name>
        <dbReference type="ChEBI" id="CHEBI:58210"/>
    </ligand>
</feature>
<keyword evidence="9 11" id="KW-0472">Membrane</keyword>
<feature type="binding site" evidence="11">
    <location>
        <position position="267"/>
    </location>
    <ligand>
        <name>FMN</name>
        <dbReference type="ChEBI" id="CHEBI:58210"/>
    </ligand>
</feature>
<feature type="binding site" evidence="11">
    <location>
        <position position="140"/>
    </location>
    <ligand>
        <name>FMN</name>
        <dbReference type="ChEBI" id="CHEBI:58210"/>
    </ligand>
</feature>
<dbReference type="CDD" id="cd04738">
    <property type="entry name" value="DHOD_2_like"/>
    <property type="match status" value="1"/>
</dbReference>
<evidence type="ECO:0000256" key="7">
    <source>
        <dbReference type="ARBA" id="ARBA00022975"/>
    </source>
</evidence>
<dbReference type="Pfam" id="PF01180">
    <property type="entry name" value="DHO_dh"/>
    <property type="match status" value="1"/>
</dbReference>
<keyword evidence="7 11" id="KW-0665">Pyrimidine biosynthesis</keyword>
<comment type="similarity">
    <text evidence="4 11">Belongs to the dihydroorotate dehydrogenase family. Type 2 subfamily.</text>
</comment>
<dbReference type="GO" id="GO:0106430">
    <property type="term" value="F:dihydroorotate dehydrogenase (quinone) activity"/>
    <property type="evidence" value="ECO:0007669"/>
    <property type="project" value="UniProtKB-EC"/>
</dbReference>
<keyword evidence="11" id="KW-1003">Cell membrane</keyword>
<dbReference type="OrthoDB" id="9802377at2"/>
<dbReference type="UniPathway" id="UPA00070">
    <property type="reaction ID" value="UER00946"/>
</dbReference>
<keyword evidence="14" id="KW-1185">Reference proteome</keyword>
<feature type="binding site" evidence="11">
    <location>
        <begin position="111"/>
        <end position="115"/>
    </location>
    <ligand>
        <name>substrate</name>
    </ligand>
</feature>
<accession>A0A1G6TTE0</accession>
<dbReference type="NCBIfam" id="NF003645">
    <property type="entry name" value="PRK05286.1-2"/>
    <property type="match status" value="1"/>
</dbReference>
<evidence type="ECO:0000256" key="8">
    <source>
        <dbReference type="ARBA" id="ARBA00023002"/>
    </source>
</evidence>
<feature type="binding site" evidence="11">
    <location>
        <begin position="317"/>
        <end position="318"/>
    </location>
    <ligand>
        <name>FMN</name>
        <dbReference type="ChEBI" id="CHEBI:58210"/>
    </ligand>
</feature>
<comment type="subcellular location">
    <subcellularLocation>
        <location evidence="11">Cell membrane</location>
        <topology evidence="11">Peripheral membrane protein</topology>
    </subcellularLocation>
    <subcellularLocation>
        <location evidence="2">Membrane</location>
    </subcellularLocation>
</comment>
<dbReference type="RefSeq" id="WP_068308648.1">
    <property type="nucleotide sequence ID" value="NZ_DAIOMO010000003.1"/>
</dbReference>
<dbReference type="InterPro" id="IPR050074">
    <property type="entry name" value="DHO_dehydrogenase"/>
</dbReference>
<evidence type="ECO:0000313" key="14">
    <source>
        <dbReference type="Proteomes" id="UP000183685"/>
    </source>
</evidence>
<feature type="binding site" evidence="11">
    <location>
        <position position="171"/>
    </location>
    <ligand>
        <name>FMN</name>
        <dbReference type="ChEBI" id="CHEBI:58210"/>
    </ligand>
</feature>
<evidence type="ECO:0000256" key="4">
    <source>
        <dbReference type="ARBA" id="ARBA00005359"/>
    </source>
</evidence>
<proteinExistence type="inferred from homology"/>
<dbReference type="AlphaFoldDB" id="A0A1G6TTE0"/>
<name>A0A1G6TTE0_9PROT</name>
<dbReference type="PROSITE" id="PS00912">
    <property type="entry name" value="DHODEHASE_2"/>
    <property type="match status" value="1"/>
</dbReference>
<feature type="binding site" evidence="11">
    <location>
        <begin position="245"/>
        <end position="246"/>
    </location>
    <ligand>
        <name>substrate</name>
    </ligand>
</feature>
<dbReference type="NCBIfam" id="NF003652">
    <property type="entry name" value="PRK05286.2-5"/>
    <property type="match status" value="1"/>
</dbReference>
<organism evidence="13 14">
    <name type="scientific">Kordiimonas lacus</name>
    <dbReference type="NCBI Taxonomy" id="637679"/>
    <lineage>
        <taxon>Bacteria</taxon>
        <taxon>Pseudomonadati</taxon>
        <taxon>Pseudomonadota</taxon>
        <taxon>Alphaproteobacteria</taxon>
        <taxon>Kordiimonadales</taxon>
        <taxon>Kordiimonadaceae</taxon>
        <taxon>Kordiimonas</taxon>
    </lineage>
</organism>
<dbReference type="InterPro" id="IPR005720">
    <property type="entry name" value="Dihydroorotate_DH_cat"/>
</dbReference>